<reference evidence="2" key="1">
    <citation type="submission" date="2019-12" db="EMBL/GenBank/DDBJ databases">
        <title>Genome sequencing and annotation of Brassica cretica.</title>
        <authorList>
            <person name="Studholme D.J."/>
            <person name="Sarris P.F."/>
        </authorList>
    </citation>
    <scope>NUCLEOTIDE SEQUENCE</scope>
    <source>
        <strain evidence="2">PFS-102/07</strain>
        <tissue evidence="2">Leaf</tissue>
    </source>
</reference>
<evidence type="ECO:0000313" key="2">
    <source>
        <dbReference type="EMBL" id="KAF2574894.1"/>
    </source>
</evidence>
<accession>A0A8S9IYH9</accession>
<dbReference type="EMBL" id="QGKY02001015">
    <property type="protein sequence ID" value="KAF2574894.1"/>
    <property type="molecule type" value="Genomic_DNA"/>
</dbReference>
<dbReference type="Pfam" id="PF25507">
    <property type="entry name" value="OB_POT1A"/>
    <property type="match status" value="1"/>
</dbReference>
<sequence length="198" mass="23011">MFSHNITESRQTTLIPIVGIVKPHVQLSLSDYSVKLCDHMKLCDHHQYYHKNQHFFGRSGRGFSSDENRHYRVLPTLEDPSAILEAFLCDKDAEYFWGFGFQNTEMFRKKWNQLLGIRRGSSNLWLQEIHHGSSAVSMRPAYPSSKKVKDYDKLEAEVESIGTVLSIDWKDVGAKKSIILYDVWVLPYDDLALKTWEI</sequence>
<dbReference type="AlphaFoldDB" id="A0A8S9IYH9"/>
<dbReference type="InterPro" id="IPR057620">
    <property type="entry name" value="POT1A/B-like_OB"/>
</dbReference>
<feature type="domain" description="POT1A/B-like OB fold" evidence="1">
    <location>
        <begin position="66"/>
        <end position="121"/>
    </location>
</feature>
<comment type="caution">
    <text evidence="2">The sequence shown here is derived from an EMBL/GenBank/DDBJ whole genome shotgun (WGS) entry which is preliminary data.</text>
</comment>
<name>A0A8S9IYH9_BRACR</name>
<organism evidence="2">
    <name type="scientific">Brassica cretica</name>
    <name type="common">Mustard</name>
    <dbReference type="NCBI Taxonomy" id="69181"/>
    <lineage>
        <taxon>Eukaryota</taxon>
        <taxon>Viridiplantae</taxon>
        <taxon>Streptophyta</taxon>
        <taxon>Embryophyta</taxon>
        <taxon>Tracheophyta</taxon>
        <taxon>Spermatophyta</taxon>
        <taxon>Magnoliopsida</taxon>
        <taxon>eudicotyledons</taxon>
        <taxon>Gunneridae</taxon>
        <taxon>Pentapetalae</taxon>
        <taxon>rosids</taxon>
        <taxon>malvids</taxon>
        <taxon>Brassicales</taxon>
        <taxon>Brassicaceae</taxon>
        <taxon>Brassiceae</taxon>
        <taxon>Brassica</taxon>
    </lineage>
</organism>
<evidence type="ECO:0000259" key="1">
    <source>
        <dbReference type="Pfam" id="PF25507"/>
    </source>
</evidence>
<protein>
    <recommendedName>
        <fullName evidence="1">POT1A/B-like OB fold domain-containing protein</fullName>
    </recommendedName>
</protein>
<proteinExistence type="predicted"/>
<gene>
    <name evidence="2" type="ORF">F2Q70_00003036</name>
</gene>